<reference evidence="14 15" key="1">
    <citation type="journal article" date="2024" name="Science">
        <title>Giant polyketide synthase enzymes in the biosynthesis of giant marine polyether toxins.</title>
        <authorList>
            <person name="Fallon T.R."/>
            <person name="Shende V.V."/>
            <person name="Wierzbicki I.H."/>
            <person name="Pendleton A.L."/>
            <person name="Watervoot N.F."/>
            <person name="Auber R.P."/>
            <person name="Gonzalez D.J."/>
            <person name="Wisecaver J.H."/>
            <person name="Moore B.S."/>
        </authorList>
    </citation>
    <scope>NUCLEOTIDE SEQUENCE [LARGE SCALE GENOMIC DNA]</scope>
    <source>
        <strain evidence="14 15">12B1</strain>
    </source>
</reference>
<comment type="catalytic activity">
    <reaction evidence="1">
        <text>S-ubiquitinyl-[E2 ubiquitin-conjugating enzyme]-L-cysteine + [acceptor protein]-L-lysine = [E2 ubiquitin-conjugating enzyme]-L-cysteine + N(6)-ubiquitinyl-[acceptor protein]-L-lysine.</text>
        <dbReference type="EC" id="2.3.2.27"/>
    </reaction>
</comment>
<accession>A0AB34JDP0</accession>
<dbReference type="EC" id="2.3.2.27" evidence="4"/>
<evidence type="ECO:0000256" key="10">
    <source>
        <dbReference type="ARBA" id="ARBA00023136"/>
    </source>
</evidence>
<comment type="caution">
    <text evidence="14">The sequence shown here is derived from an EMBL/GenBank/DDBJ whole genome shotgun (WGS) entry which is preliminary data.</text>
</comment>
<dbReference type="Proteomes" id="UP001515480">
    <property type="component" value="Unassembled WGS sequence"/>
</dbReference>
<evidence type="ECO:0000256" key="4">
    <source>
        <dbReference type="ARBA" id="ARBA00012483"/>
    </source>
</evidence>
<keyword evidence="5" id="KW-0808">Transferase</keyword>
<evidence type="ECO:0000256" key="7">
    <source>
        <dbReference type="ARBA" id="ARBA00022771"/>
    </source>
</evidence>
<gene>
    <name evidence="14" type="ORF">AB1Y20_003134</name>
</gene>
<dbReference type="GO" id="GO:0006511">
    <property type="term" value="P:ubiquitin-dependent protein catabolic process"/>
    <property type="evidence" value="ECO:0007669"/>
    <property type="project" value="InterPro"/>
</dbReference>
<evidence type="ECO:0000256" key="1">
    <source>
        <dbReference type="ARBA" id="ARBA00000900"/>
    </source>
</evidence>
<feature type="region of interest" description="Disordered" evidence="12">
    <location>
        <begin position="103"/>
        <end position="151"/>
    </location>
</feature>
<evidence type="ECO:0000256" key="12">
    <source>
        <dbReference type="SAM" id="MobiDB-lite"/>
    </source>
</evidence>
<dbReference type="InterPro" id="IPR001841">
    <property type="entry name" value="Znf_RING"/>
</dbReference>
<evidence type="ECO:0000256" key="11">
    <source>
        <dbReference type="PROSITE-ProRule" id="PRU00175"/>
    </source>
</evidence>
<comment type="pathway">
    <text evidence="3">Protein modification; protein ubiquitination.</text>
</comment>
<feature type="region of interest" description="Disordered" evidence="12">
    <location>
        <begin position="1"/>
        <end position="24"/>
    </location>
</feature>
<dbReference type="Gene3D" id="3.30.40.10">
    <property type="entry name" value="Zinc/RING finger domain, C3HC4 (zinc finger)"/>
    <property type="match status" value="1"/>
</dbReference>
<dbReference type="SMART" id="SM00184">
    <property type="entry name" value="RING"/>
    <property type="match status" value="1"/>
</dbReference>
<evidence type="ECO:0000313" key="14">
    <source>
        <dbReference type="EMBL" id="KAL1518857.1"/>
    </source>
</evidence>
<keyword evidence="10" id="KW-0472">Membrane</keyword>
<evidence type="ECO:0000256" key="9">
    <source>
        <dbReference type="ARBA" id="ARBA00022833"/>
    </source>
</evidence>
<evidence type="ECO:0000256" key="3">
    <source>
        <dbReference type="ARBA" id="ARBA00004906"/>
    </source>
</evidence>
<dbReference type="AlphaFoldDB" id="A0AB34JDP0"/>
<keyword evidence="8" id="KW-0833">Ubl conjugation pathway</keyword>
<organism evidence="14 15">
    <name type="scientific">Prymnesium parvum</name>
    <name type="common">Toxic golden alga</name>
    <dbReference type="NCBI Taxonomy" id="97485"/>
    <lineage>
        <taxon>Eukaryota</taxon>
        <taxon>Haptista</taxon>
        <taxon>Haptophyta</taxon>
        <taxon>Prymnesiophyceae</taxon>
        <taxon>Prymnesiales</taxon>
        <taxon>Prymnesiaceae</taxon>
        <taxon>Prymnesium</taxon>
    </lineage>
</organism>
<sequence length="239" mass="25771">MSVRTACAGLGGEQHGGADSPSKPMAHCRTSSEASCASLVGETGQFDCNICLDMAYDPVVTVCGHLYCWPCIYKWLRQHEERQLCPVCKAFISKDKVIPIYGRGRPQVDPRKRSVSMPVPMENVPERPAAQRSAPQQHTHVHSRAGSRRVAEQVEENMLSDRWGSIRGPQTAAAGTSGPMSTLSAGLSCLPSLFGLHFSGLTEQGGPAEGLSPEQAQQALLSRLLLLLGSMVILCLLLF</sequence>
<dbReference type="Pfam" id="PF13923">
    <property type="entry name" value="zf-C3HC4_2"/>
    <property type="match status" value="1"/>
</dbReference>
<dbReference type="PROSITE" id="PS00518">
    <property type="entry name" value="ZF_RING_1"/>
    <property type="match status" value="1"/>
</dbReference>
<keyword evidence="7 11" id="KW-0863">Zinc-finger</keyword>
<evidence type="ECO:0000256" key="6">
    <source>
        <dbReference type="ARBA" id="ARBA00022723"/>
    </source>
</evidence>
<evidence type="ECO:0000313" key="15">
    <source>
        <dbReference type="Proteomes" id="UP001515480"/>
    </source>
</evidence>
<dbReference type="SUPFAM" id="SSF57850">
    <property type="entry name" value="RING/U-box"/>
    <property type="match status" value="1"/>
</dbReference>
<proteinExistence type="predicted"/>
<evidence type="ECO:0000259" key="13">
    <source>
        <dbReference type="PROSITE" id="PS50089"/>
    </source>
</evidence>
<dbReference type="InterPro" id="IPR013083">
    <property type="entry name" value="Znf_RING/FYVE/PHD"/>
</dbReference>
<name>A0AB34JDP0_PRYPA</name>
<dbReference type="PROSITE" id="PS50089">
    <property type="entry name" value="ZF_RING_2"/>
    <property type="match status" value="1"/>
</dbReference>
<keyword evidence="6" id="KW-0479">Metal-binding</keyword>
<feature type="domain" description="RING-type" evidence="13">
    <location>
        <begin position="48"/>
        <end position="89"/>
    </location>
</feature>
<dbReference type="InterPro" id="IPR045103">
    <property type="entry name" value="RNF5/RNF185-like"/>
</dbReference>
<dbReference type="PANTHER" id="PTHR12313">
    <property type="entry name" value="E3 UBIQUITIN-PROTEIN LIGASE RNF5-RELATED"/>
    <property type="match status" value="1"/>
</dbReference>
<keyword evidence="9" id="KW-0862">Zinc</keyword>
<evidence type="ECO:0000256" key="2">
    <source>
        <dbReference type="ARBA" id="ARBA00004308"/>
    </source>
</evidence>
<dbReference type="EMBL" id="JBGBPQ010000010">
    <property type="protein sequence ID" value="KAL1518857.1"/>
    <property type="molecule type" value="Genomic_DNA"/>
</dbReference>
<comment type="subcellular location">
    <subcellularLocation>
        <location evidence="2">Endomembrane system</location>
    </subcellularLocation>
</comment>
<evidence type="ECO:0000256" key="5">
    <source>
        <dbReference type="ARBA" id="ARBA00022679"/>
    </source>
</evidence>
<dbReference type="GO" id="GO:0008270">
    <property type="term" value="F:zinc ion binding"/>
    <property type="evidence" value="ECO:0007669"/>
    <property type="project" value="UniProtKB-KW"/>
</dbReference>
<keyword evidence="15" id="KW-1185">Reference proteome</keyword>
<dbReference type="InterPro" id="IPR017907">
    <property type="entry name" value="Znf_RING_CS"/>
</dbReference>
<protein>
    <recommendedName>
        <fullName evidence="4">RING-type E3 ubiquitin transferase</fullName>
        <ecNumber evidence="4">2.3.2.27</ecNumber>
    </recommendedName>
</protein>
<evidence type="ECO:0000256" key="8">
    <source>
        <dbReference type="ARBA" id="ARBA00022786"/>
    </source>
</evidence>
<dbReference type="GO" id="GO:0061630">
    <property type="term" value="F:ubiquitin protein ligase activity"/>
    <property type="evidence" value="ECO:0007669"/>
    <property type="project" value="UniProtKB-EC"/>
</dbReference>
<dbReference type="GO" id="GO:0005783">
    <property type="term" value="C:endoplasmic reticulum"/>
    <property type="evidence" value="ECO:0007669"/>
    <property type="project" value="InterPro"/>
</dbReference>